<gene>
    <name evidence="1" type="ORF">T4E_5458</name>
</gene>
<organism evidence="1 2">
    <name type="scientific">Trichinella pseudospiralis</name>
    <name type="common">Parasitic roundworm</name>
    <dbReference type="NCBI Taxonomy" id="6337"/>
    <lineage>
        <taxon>Eukaryota</taxon>
        <taxon>Metazoa</taxon>
        <taxon>Ecdysozoa</taxon>
        <taxon>Nematoda</taxon>
        <taxon>Enoplea</taxon>
        <taxon>Dorylaimia</taxon>
        <taxon>Trichinellida</taxon>
        <taxon>Trichinellidae</taxon>
        <taxon>Trichinella</taxon>
    </lineage>
</organism>
<sequence>MGKKEGNAGDIAVLKLGSIINVAQRFHSFGQSVSCDLIDLVQSSYMYRICFEILEHSNHLEMEGIKAVSPSSTEAEYLALSEVSKFGNVSQVNHRGNTRRHGKELKTKKKDAGFSMNSHSVDLVKGEVKVHFWHSNSNSFDIFRHF</sequence>
<name>A0A0V0Y3F4_TRIPS</name>
<reference evidence="1 2" key="1">
    <citation type="submission" date="2015-01" db="EMBL/GenBank/DDBJ databases">
        <title>Evolution of Trichinella species and genotypes.</title>
        <authorList>
            <person name="Korhonen P.K."/>
            <person name="Edoardo P."/>
            <person name="Giuseppe L.R."/>
            <person name="Gasser R.B."/>
        </authorList>
    </citation>
    <scope>NUCLEOTIDE SEQUENCE [LARGE SCALE GENOMIC DNA]</scope>
    <source>
        <strain evidence="1">ISS141</strain>
    </source>
</reference>
<protein>
    <submittedName>
        <fullName evidence="1">Uncharacterized protein</fullName>
    </submittedName>
</protein>
<evidence type="ECO:0000313" key="2">
    <source>
        <dbReference type="Proteomes" id="UP000054815"/>
    </source>
</evidence>
<proteinExistence type="predicted"/>
<accession>A0A0V0Y3F4</accession>
<evidence type="ECO:0000313" key="1">
    <source>
        <dbReference type="EMBL" id="KRX94546.1"/>
    </source>
</evidence>
<dbReference type="Proteomes" id="UP000054815">
    <property type="component" value="Unassembled WGS sequence"/>
</dbReference>
<dbReference type="EMBL" id="JYDU01000070">
    <property type="protein sequence ID" value="KRX94546.1"/>
    <property type="molecule type" value="Genomic_DNA"/>
</dbReference>
<comment type="caution">
    <text evidence="1">The sequence shown here is derived from an EMBL/GenBank/DDBJ whole genome shotgun (WGS) entry which is preliminary data.</text>
</comment>
<dbReference type="AlphaFoldDB" id="A0A0V0Y3F4"/>